<feature type="chain" id="PRO_5037234914" evidence="2">
    <location>
        <begin position="26"/>
        <end position="134"/>
    </location>
</feature>
<dbReference type="AlphaFoldDB" id="A0A956NIY0"/>
<evidence type="ECO:0000313" key="3">
    <source>
        <dbReference type="EMBL" id="MCA9757904.1"/>
    </source>
</evidence>
<keyword evidence="1" id="KW-0812">Transmembrane</keyword>
<dbReference type="Proteomes" id="UP000739538">
    <property type="component" value="Unassembled WGS sequence"/>
</dbReference>
<dbReference type="InterPro" id="IPR046735">
    <property type="entry name" value="PA2779-like"/>
</dbReference>
<gene>
    <name evidence="3" type="ORF">KDA27_19085</name>
</gene>
<reference evidence="3" key="2">
    <citation type="journal article" date="2021" name="Microbiome">
        <title>Successional dynamics and alternative stable states in a saline activated sludge microbial community over 9 years.</title>
        <authorList>
            <person name="Wang Y."/>
            <person name="Ye J."/>
            <person name="Ju F."/>
            <person name="Liu L."/>
            <person name="Boyd J.A."/>
            <person name="Deng Y."/>
            <person name="Parks D.H."/>
            <person name="Jiang X."/>
            <person name="Yin X."/>
            <person name="Woodcroft B.J."/>
            <person name="Tyson G.W."/>
            <person name="Hugenholtz P."/>
            <person name="Polz M.F."/>
            <person name="Zhang T."/>
        </authorList>
    </citation>
    <scope>NUCLEOTIDE SEQUENCE</scope>
    <source>
        <strain evidence="3">HKST-UBA02</strain>
    </source>
</reference>
<proteinExistence type="predicted"/>
<comment type="caution">
    <text evidence="3">The sequence shown here is derived from an EMBL/GenBank/DDBJ whole genome shotgun (WGS) entry which is preliminary data.</text>
</comment>
<dbReference type="NCBIfam" id="NF033919">
    <property type="entry name" value="PA2779_fam"/>
    <property type="match status" value="1"/>
</dbReference>
<keyword evidence="2" id="KW-0732">Signal</keyword>
<dbReference type="EMBL" id="JAGQHS010000128">
    <property type="protein sequence ID" value="MCA9757904.1"/>
    <property type="molecule type" value="Genomic_DNA"/>
</dbReference>
<accession>A0A956NIY0</accession>
<feature type="transmembrane region" description="Helical" evidence="1">
    <location>
        <begin position="115"/>
        <end position="133"/>
    </location>
</feature>
<protein>
    <submittedName>
        <fullName evidence="3">PA2779 family protein</fullName>
    </submittedName>
</protein>
<sequence>MSRTRRLSVPVALSYLTFASAIATAAPADVPNPTHVVNAARVQNAINAQVAAEDAQRERLQKILAAPQVERVAERAGIDMETARERVATLSGEELQQVTHQSAGLDAELAGGDTIVISATAVIIVLLLLILLTD</sequence>
<evidence type="ECO:0000256" key="1">
    <source>
        <dbReference type="SAM" id="Phobius"/>
    </source>
</evidence>
<organism evidence="3 4">
    <name type="scientific">Eiseniibacteriota bacterium</name>
    <dbReference type="NCBI Taxonomy" id="2212470"/>
    <lineage>
        <taxon>Bacteria</taxon>
        <taxon>Candidatus Eiseniibacteriota</taxon>
    </lineage>
</organism>
<reference evidence="3" key="1">
    <citation type="submission" date="2020-04" db="EMBL/GenBank/DDBJ databases">
        <authorList>
            <person name="Zhang T."/>
        </authorList>
    </citation>
    <scope>NUCLEOTIDE SEQUENCE</scope>
    <source>
        <strain evidence="3">HKST-UBA02</strain>
    </source>
</reference>
<keyword evidence="1" id="KW-1133">Transmembrane helix</keyword>
<keyword evidence="1" id="KW-0472">Membrane</keyword>
<evidence type="ECO:0000313" key="4">
    <source>
        <dbReference type="Proteomes" id="UP000739538"/>
    </source>
</evidence>
<name>A0A956NIY0_UNCEI</name>
<evidence type="ECO:0000256" key="2">
    <source>
        <dbReference type="SAM" id="SignalP"/>
    </source>
</evidence>
<feature type="signal peptide" evidence="2">
    <location>
        <begin position="1"/>
        <end position="25"/>
    </location>
</feature>